<evidence type="ECO:0000256" key="35">
    <source>
        <dbReference type="PIRSR" id="PIRSR600542-1"/>
    </source>
</evidence>
<name>A0AAV4DNE1_9GAST</name>
<evidence type="ECO:0000256" key="2">
    <source>
        <dbReference type="ARBA" id="ARBA00004275"/>
    </source>
</evidence>
<comment type="caution">
    <text evidence="39">The sequence shown here is derived from an EMBL/GenBank/DDBJ whole genome shotgun (WGS) entry which is preliminary data.</text>
</comment>
<keyword evidence="6" id="KW-0813">Transport</keyword>
<dbReference type="GO" id="GO:0008458">
    <property type="term" value="F:carnitine O-octanoyltransferase activity"/>
    <property type="evidence" value="ECO:0007669"/>
    <property type="project" value="UniProtKB-EC"/>
</dbReference>
<comment type="subcellular location">
    <subcellularLocation>
        <location evidence="1">Endoplasmic reticulum</location>
    </subcellularLocation>
    <subcellularLocation>
        <location evidence="3">Mitochondrion inner membrane</location>
        <topology evidence="3">Peripheral membrane protein</topology>
        <orientation evidence="3">Matrix side</orientation>
    </subcellularLocation>
    <subcellularLocation>
        <location evidence="2">Peroxisome</location>
    </subcellularLocation>
</comment>
<feature type="binding site" evidence="36">
    <location>
        <position position="466"/>
    </location>
    <ligand>
        <name>CoA</name>
        <dbReference type="ChEBI" id="CHEBI:57287"/>
    </ligand>
</feature>
<comment type="catalytic activity">
    <reaction evidence="19">
        <text>butanoyl-CoA + (R)-carnitine = O-butanoyl-(R)-carnitine + CoA</text>
        <dbReference type="Rhea" id="RHEA:44980"/>
        <dbReference type="ChEBI" id="CHEBI:16347"/>
        <dbReference type="ChEBI" id="CHEBI:21949"/>
        <dbReference type="ChEBI" id="CHEBI:57287"/>
        <dbReference type="ChEBI" id="CHEBI:57371"/>
    </reaction>
    <physiologicalReaction direction="left-to-right" evidence="19">
        <dbReference type="Rhea" id="RHEA:44981"/>
    </physiologicalReaction>
</comment>
<comment type="catalytic activity">
    <reaction evidence="17">
        <text>decanoyl-CoA + (R)-carnitine = O-decanoyl-(R)-carnitine + CoA</text>
        <dbReference type="Rhea" id="RHEA:44828"/>
        <dbReference type="ChEBI" id="CHEBI:16347"/>
        <dbReference type="ChEBI" id="CHEBI:28717"/>
        <dbReference type="ChEBI" id="CHEBI:57287"/>
        <dbReference type="ChEBI" id="CHEBI:61430"/>
    </reaction>
    <physiologicalReaction direction="left-to-right" evidence="17">
        <dbReference type="Rhea" id="RHEA:44829"/>
    </physiologicalReaction>
</comment>
<keyword evidence="7 37" id="KW-0808">Transferase</keyword>
<evidence type="ECO:0000256" key="7">
    <source>
        <dbReference type="ARBA" id="ARBA00022679"/>
    </source>
</evidence>
<dbReference type="FunFam" id="3.30.559.10:FF:000001">
    <property type="entry name" value="Carnitine O-acetyltransferase"/>
    <property type="match status" value="1"/>
</dbReference>
<evidence type="ECO:0000256" key="22">
    <source>
        <dbReference type="ARBA" id="ARBA00051518"/>
    </source>
</evidence>
<dbReference type="GO" id="GO:0006631">
    <property type="term" value="P:fatty acid metabolic process"/>
    <property type="evidence" value="ECO:0007669"/>
    <property type="project" value="UniProtKB-KW"/>
</dbReference>
<dbReference type="FunFam" id="3.30.559.70:FF:000002">
    <property type="entry name" value="Carnitine O-acetyltransferase"/>
    <property type="match status" value="1"/>
</dbReference>
<dbReference type="PANTHER" id="PTHR22589">
    <property type="entry name" value="CARNITINE O-ACYLTRANSFERASE"/>
    <property type="match status" value="1"/>
</dbReference>
<feature type="domain" description="Choline/carnitine acyltransferase" evidence="38">
    <location>
        <begin position="51"/>
        <end position="619"/>
    </location>
</feature>
<evidence type="ECO:0000256" key="24">
    <source>
        <dbReference type="ARBA" id="ARBA00051554"/>
    </source>
</evidence>
<evidence type="ECO:0000256" key="20">
    <source>
        <dbReference type="ARBA" id="ARBA00050860"/>
    </source>
</evidence>
<evidence type="ECO:0000256" key="33">
    <source>
        <dbReference type="ARBA" id="ARBA00074976"/>
    </source>
</evidence>
<keyword evidence="12" id="KW-0443">Lipid metabolism</keyword>
<evidence type="ECO:0000256" key="36">
    <source>
        <dbReference type="PIRSR" id="PIRSR600542-2"/>
    </source>
</evidence>
<dbReference type="GO" id="GO:0005777">
    <property type="term" value="C:peroxisome"/>
    <property type="evidence" value="ECO:0007669"/>
    <property type="project" value="UniProtKB-SubCell"/>
</dbReference>
<feature type="binding site" evidence="36">
    <location>
        <position position="514"/>
    </location>
    <ligand>
        <name>CoA</name>
        <dbReference type="ChEBI" id="CHEBI:57287"/>
    </ligand>
</feature>
<dbReference type="SUPFAM" id="SSF52777">
    <property type="entry name" value="CoA-dependent acyltransferases"/>
    <property type="match status" value="2"/>
</dbReference>
<sequence length="636" mass="71585">MDLNNESNGKGAADDSVVKATNLLSKMKIEDPTRMAIKGRTFSVQYSLPRLPVPPLEQTLNRYLDTCRPLLDDQQFKSTSEIVQKFKEKEGPELQKMLEERATEHTNWLSDWWKSVAYLDSRLPVVLVNPGFYLPRQSFRGKQEQIDFTARMIAGLLDYKMMLDDQTLPVDTMGGKPLCMVQYYQLLNACRIPGLKKDTHVHIPPTDSVQPRHINIMHNNHIFSLDVYGGQGKPLSVSQLREQIQACVDQSKVPTTPVGILTSMDRSSWGKVYHDMVKDKTNKASLENIQRSILSISLDGPLPQPTAGTLVDVGAALSLTGMGSKFYAGNRWYDKTLQFIVGEDGSVAANYEHTTAEGPPVVGIIDHILNFLEKKKDPWLGAPDVQPPKRLNFNLSEKTKQAISRGEEDIDSIVEDVMVRSLFFKDYGKNFIKKAKLSPDAYIQIAFQLAYYRLYKQPCATYESGSLRRFQLGRTDTIRSCSSASLAFTQAMDDPSVSTDTKVDLLKKAIQSHRQYTDYTISGQAVDRHLLGLKLTALDHGRDIPEIFMDLAFKESTHFRLSTSQVASQHEAFLCFVPVVPDGYGLCYNPREEQLIVCVTSFNNSPETNSDTLVENLTQAFRDMQKILASQMQAKL</sequence>
<dbReference type="InterPro" id="IPR000542">
    <property type="entry name" value="Carn_acyl_trans"/>
</dbReference>
<evidence type="ECO:0000256" key="3">
    <source>
        <dbReference type="ARBA" id="ARBA00004443"/>
    </source>
</evidence>
<evidence type="ECO:0000256" key="12">
    <source>
        <dbReference type="ARBA" id="ARBA00023098"/>
    </source>
</evidence>
<evidence type="ECO:0000256" key="5">
    <source>
        <dbReference type="ARBA" id="ARBA00011245"/>
    </source>
</evidence>
<dbReference type="InterPro" id="IPR039551">
    <property type="entry name" value="Cho/carn_acyl_trans"/>
</dbReference>
<dbReference type="Pfam" id="PF00755">
    <property type="entry name" value="Carn_acyltransf"/>
    <property type="match status" value="1"/>
</dbReference>
<evidence type="ECO:0000256" key="29">
    <source>
        <dbReference type="ARBA" id="ARBA00053012"/>
    </source>
</evidence>
<feature type="binding site" evidence="36">
    <location>
        <position position="462"/>
    </location>
    <ligand>
        <name>(R)-carnitine</name>
        <dbReference type="ChEBI" id="CHEBI:16347"/>
    </ligand>
</feature>
<dbReference type="Proteomes" id="UP000735302">
    <property type="component" value="Unassembled WGS sequence"/>
</dbReference>
<dbReference type="GO" id="GO:0019254">
    <property type="term" value="P:carnitine metabolic process, CoA-linked"/>
    <property type="evidence" value="ECO:0007669"/>
    <property type="project" value="TreeGrafter"/>
</dbReference>
<evidence type="ECO:0000256" key="11">
    <source>
        <dbReference type="ARBA" id="ARBA00022990"/>
    </source>
</evidence>
<comment type="catalytic activity">
    <reaction evidence="26">
        <text>hexanoyl-CoA + (R)-carnitine = O-hexanoyl-(R)-carnitine + CoA</text>
        <dbReference type="Rhea" id="RHEA:44972"/>
        <dbReference type="ChEBI" id="CHEBI:16347"/>
        <dbReference type="ChEBI" id="CHEBI:57287"/>
        <dbReference type="ChEBI" id="CHEBI:62620"/>
        <dbReference type="ChEBI" id="CHEBI:84834"/>
    </reaction>
    <physiologicalReaction direction="left-to-right" evidence="26">
        <dbReference type="Rhea" id="RHEA:44973"/>
    </physiologicalReaction>
</comment>
<dbReference type="Gene3D" id="3.30.559.10">
    <property type="entry name" value="Chloramphenicol acetyltransferase-like domain"/>
    <property type="match status" value="1"/>
</dbReference>
<comment type="catalytic activity">
    <reaction evidence="21">
        <text>4,8-dimethylnonanoyl-CoA + (R)-carnitine = O-4,8-dimethylnonanoyl-(R)-carnitine + CoA</text>
        <dbReference type="Rhea" id="RHEA:44860"/>
        <dbReference type="ChEBI" id="CHEBI:16347"/>
        <dbReference type="ChEBI" id="CHEBI:57287"/>
        <dbReference type="ChEBI" id="CHEBI:77061"/>
        <dbReference type="ChEBI" id="CHEBI:84654"/>
    </reaction>
    <physiologicalReaction direction="left-to-right" evidence="21">
        <dbReference type="Rhea" id="RHEA:44861"/>
    </physiologicalReaction>
</comment>
<dbReference type="PROSITE" id="PS00440">
    <property type="entry name" value="ACYLTRANSF_C_2"/>
    <property type="match status" value="1"/>
</dbReference>
<comment type="catalytic activity">
    <reaction evidence="18">
        <text>2-methylbutanoyl-CoA + (R)-carnitine = O-2-methylbutanoyl-(R)-carnitine + CoA</text>
        <dbReference type="Rhea" id="RHEA:44992"/>
        <dbReference type="ChEBI" id="CHEBI:16347"/>
        <dbReference type="ChEBI" id="CHEBI:57287"/>
        <dbReference type="ChEBI" id="CHEBI:57336"/>
        <dbReference type="ChEBI" id="CHEBI:84840"/>
    </reaction>
    <physiologicalReaction direction="left-to-right" evidence="18">
        <dbReference type="Rhea" id="RHEA:44993"/>
    </physiologicalReaction>
</comment>
<proteinExistence type="inferred from homology"/>
<dbReference type="PROSITE" id="PS00439">
    <property type="entry name" value="ACYLTRANSF_C_1"/>
    <property type="match status" value="1"/>
</dbReference>
<accession>A0AAV4DNE1</accession>
<keyword evidence="14" id="KW-0472">Membrane</keyword>
<feature type="binding site" evidence="36">
    <location>
        <position position="565"/>
    </location>
    <ligand>
        <name>CoA</name>
        <dbReference type="ChEBI" id="CHEBI:57287"/>
    </ligand>
</feature>
<keyword evidence="10" id="KW-0276">Fatty acid metabolism</keyword>
<dbReference type="EC" id="2.3.1.7" evidence="32"/>
<dbReference type="Gene3D" id="3.30.559.70">
    <property type="entry name" value="Choline/Carnitine o-acyltransferase, domain 2"/>
    <property type="match status" value="1"/>
</dbReference>
<comment type="similarity">
    <text evidence="4 37">Belongs to the carnitine/choline acetyltransferase family.</text>
</comment>
<comment type="catalytic activity">
    <reaction evidence="29">
        <text>propanoyl-CoA + (R)-carnitine = O-propanoyl-(R)-carnitine + CoA</text>
        <dbReference type="Rhea" id="RHEA:44976"/>
        <dbReference type="ChEBI" id="CHEBI:16347"/>
        <dbReference type="ChEBI" id="CHEBI:53210"/>
        <dbReference type="ChEBI" id="CHEBI:57287"/>
        <dbReference type="ChEBI" id="CHEBI:57392"/>
    </reaction>
    <physiologicalReaction direction="left-to-right" evidence="29">
        <dbReference type="Rhea" id="RHEA:44977"/>
    </physiologicalReaction>
</comment>
<evidence type="ECO:0000256" key="15">
    <source>
        <dbReference type="ARBA" id="ARBA00023140"/>
    </source>
</evidence>
<evidence type="ECO:0000259" key="38">
    <source>
        <dbReference type="Pfam" id="PF00755"/>
    </source>
</evidence>
<comment type="subunit">
    <text evidence="5">Monomer.</text>
</comment>
<organism evidence="39 40">
    <name type="scientific">Plakobranchus ocellatus</name>
    <dbReference type="NCBI Taxonomy" id="259542"/>
    <lineage>
        <taxon>Eukaryota</taxon>
        <taxon>Metazoa</taxon>
        <taxon>Spiralia</taxon>
        <taxon>Lophotrochozoa</taxon>
        <taxon>Mollusca</taxon>
        <taxon>Gastropoda</taxon>
        <taxon>Heterobranchia</taxon>
        <taxon>Euthyneura</taxon>
        <taxon>Panpulmonata</taxon>
        <taxon>Sacoglossa</taxon>
        <taxon>Placobranchoidea</taxon>
        <taxon>Plakobranchidae</taxon>
        <taxon>Plakobranchus</taxon>
    </lineage>
</organism>
<dbReference type="GO" id="GO:0004092">
    <property type="term" value="F:carnitine O-acetyltransferase activity"/>
    <property type="evidence" value="ECO:0007669"/>
    <property type="project" value="UniProtKB-EC"/>
</dbReference>
<evidence type="ECO:0000256" key="26">
    <source>
        <dbReference type="ARBA" id="ARBA00051962"/>
    </source>
</evidence>
<keyword evidence="16 37" id="KW-0012">Acyltransferase</keyword>
<keyword evidence="8" id="KW-0999">Mitochondrion inner membrane</keyword>
<evidence type="ECO:0000256" key="17">
    <source>
        <dbReference type="ARBA" id="ARBA00050133"/>
    </source>
</evidence>
<comment type="catalytic activity">
    <reaction evidence="24">
        <text>3-methylbutanoyl-CoA + (R)-carnitine = O-3-methylbutanoyl-(R)-carnitine + CoA</text>
        <dbReference type="Rhea" id="RHEA:44984"/>
        <dbReference type="ChEBI" id="CHEBI:16347"/>
        <dbReference type="ChEBI" id="CHEBI:57287"/>
        <dbReference type="ChEBI" id="CHEBI:57345"/>
        <dbReference type="ChEBI" id="CHEBI:70819"/>
    </reaction>
    <physiologicalReaction direction="left-to-right" evidence="24">
        <dbReference type="Rhea" id="RHEA:44985"/>
    </physiologicalReaction>
</comment>
<comment type="catalytic activity">
    <reaction evidence="20">
        <text>3-hydroxybutanoyl-CoA + (R)-carnitine = O-3-hydroxybutanoyl-(R)-carnitine + CoA</text>
        <dbReference type="Rhea" id="RHEA:45000"/>
        <dbReference type="ChEBI" id="CHEBI:16347"/>
        <dbReference type="ChEBI" id="CHEBI:57287"/>
        <dbReference type="ChEBI" id="CHEBI:78611"/>
        <dbReference type="ChEBI" id="CHEBI:84842"/>
    </reaction>
    <physiologicalReaction direction="left-to-right" evidence="20">
        <dbReference type="Rhea" id="RHEA:45001"/>
    </physiologicalReaction>
</comment>
<comment type="catalytic activity">
    <reaction evidence="28">
        <text>acetoacetyl-CoA + (R)-carnitine = O-3-oxobutanoyl-(R)-carnitine + CoA</text>
        <dbReference type="Rhea" id="RHEA:44996"/>
        <dbReference type="ChEBI" id="CHEBI:16347"/>
        <dbReference type="ChEBI" id="CHEBI:57286"/>
        <dbReference type="ChEBI" id="CHEBI:57287"/>
        <dbReference type="ChEBI" id="CHEBI:84841"/>
    </reaction>
    <physiologicalReaction direction="left-to-right" evidence="28">
        <dbReference type="Rhea" id="RHEA:44997"/>
    </physiologicalReaction>
</comment>
<evidence type="ECO:0000256" key="14">
    <source>
        <dbReference type="ARBA" id="ARBA00023136"/>
    </source>
</evidence>
<evidence type="ECO:0000256" key="37">
    <source>
        <dbReference type="RuleBase" id="RU003801"/>
    </source>
</evidence>
<evidence type="ECO:0000256" key="9">
    <source>
        <dbReference type="ARBA" id="ARBA00022824"/>
    </source>
</evidence>
<evidence type="ECO:0000256" key="25">
    <source>
        <dbReference type="ARBA" id="ARBA00051955"/>
    </source>
</evidence>
<comment type="function">
    <text evidence="30">Catalyzes the reversible transfer of acyl groups from carnitine to coenzyme A (CoA) and regulates the acyl-CoA/CoA ratio. Also plays a crucial role in the transport of fatty acids for beta-oxidation. Responsible for the synthesis of short- and branched-chain acylcarnitines. Active towards some branched-chain amino acid oxidation pathway (BCAAO) intermediates. Trans-2-enoyl-CoAs and 2-methylacyl-CoAs are poor substrates.</text>
</comment>
<evidence type="ECO:0000256" key="1">
    <source>
        <dbReference type="ARBA" id="ARBA00004240"/>
    </source>
</evidence>
<evidence type="ECO:0000256" key="18">
    <source>
        <dbReference type="ARBA" id="ARBA00050207"/>
    </source>
</evidence>
<evidence type="ECO:0000256" key="28">
    <source>
        <dbReference type="ARBA" id="ARBA00052568"/>
    </source>
</evidence>
<keyword evidence="13" id="KW-0496">Mitochondrion</keyword>
<evidence type="ECO:0000256" key="23">
    <source>
        <dbReference type="ARBA" id="ARBA00051534"/>
    </source>
</evidence>
<feature type="binding site" evidence="36">
    <location>
        <position position="475"/>
    </location>
    <ligand>
        <name>(R)-carnitine</name>
        <dbReference type="ChEBI" id="CHEBI:16347"/>
    </ligand>
</feature>
<evidence type="ECO:0000256" key="34">
    <source>
        <dbReference type="ARBA" id="ARBA00079830"/>
    </source>
</evidence>
<protein>
    <recommendedName>
        <fullName evidence="33">Carnitine O-acetyltransferase</fullName>
        <ecNumber evidence="31">2.3.1.137</ecNumber>
        <ecNumber evidence="32">2.3.1.7</ecNumber>
    </recommendedName>
    <alternativeName>
        <fullName evidence="34">Carnitine acetyltransferase</fullName>
    </alternativeName>
</protein>
<feature type="binding site" evidence="36">
    <location>
        <position position="464"/>
    </location>
    <ligand>
        <name>(R)-carnitine</name>
        <dbReference type="ChEBI" id="CHEBI:16347"/>
    </ligand>
</feature>
<evidence type="ECO:0000256" key="8">
    <source>
        <dbReference type="ARBA" id="ARBA00022792"/>
    </source>
</evidence>
<keyword evidence="40" id="KW-1185">Reference proteome</keyword>
<gene>
    <name evidence="39" type="ORF">PoB_007218400</name>
</gene>
<evidence type="ECO:0000313" key="40">
    <source>
        <dbReference type="Proteomes" id="UP000735302"/>
    </source>
</evidence>
<comment type="catalytic activity">
    <reaction evidence="25">
        <text>2-methylpropanoyl-CoA + (R)-carnitine = O-isobutanoyl-(R)-carnitine + CoA</text>
        <dbReference type="Rhea" id="RHEA:44988"/>
        <dbReference type="ChEBI" id="CHEBI:16347"/>
        <dbReference type="ChEBI" id="CHEBI:57287"/>
        <dbReference type="ChEBI" id="CHEBI:57338"/>
        <dbReference type="ChEBI" id="CHEBI:84838"/>
    </reaction>
    <physiologicalReaction direction="left-to-right" evidence="25">
        <dbReference type="Rhea" id="RHEA:44989"/>
    </physiologicalReaction>
</comment>
<evidence type="ECO:0000256" key="21">
    <source>
        <dbReference type="ARBA" id="ARBA00051087"/>
    </source>
</evidence>
<evidence type="ECO:0000256" key="19">
    <source>
        <dbReference type="ARBA" id="ARBA00050851"/>
    </source>
</evidence>
<evidence type="ECO:0000256" key="16">
    <source>
        <dbReference type="ARBA" id="ARBA00023315"/>
    </source>
</evidence>
<evidence type="ECO:0000313" key="39">
    <source>
        <dbReference type="EMBL" id="GFO45679.1"/>
    </source>
</evidence>
<keyword evidence="15" id="KW-0576">Peroxisome</keyword>
<comment type="catalytic activity">
    <reaction evidence="27">
        <text>(R)-carnitine + acetyl-CoA = O-acetyl-(R)-carnitine + CoA</text>
        <dbReference type="Rhea" id="RHEA:21136"/>
        <dbReference type="ChEBI" id="CHEBI:16347"/>
        <dbReference type="ChEBI" id="CHEBI:57287"/>
        <dbReference type="ChEBI" id="CHEBI:57288"/>
        <dbReference type="ChEBI" id="CHEBI:57589"/>
        <dbReference type="EC" id="2.3.1.7"/>
    </reaction>
    <physiologicalReaction direction="left-to-right" evidence="27">
        <dbReference type="Rhea" id="RHEA:21137"/>
    </physiologicalReaction>
</comment>
<feature type="binding site" evidence="36">
    <location>
        <begin position="433"/>
        <end position="440"/>
    </location>
    <ligand>
        <name>CoA</name>
        <dbReference type="ChEBI" id="CHEBI:57287"/>
    </ligand>
</feature>
<dbReference type="EC" id="2.3.1.137" evidence="31"/>
<feature type="binding site" evidence="36">
    <location>
        <position position="429"/>
    </location>
    <ligand>
        <name>CoA</name>
        <dbReference type="ChEBI" id="CHEBI:57287"/>
    </ligand>
</feature>
<comment type="catalytic activity">
    <reaction evidence="22">
        <text>octanoyl-CoA + (R)-carnitine = O-octanoyl-(R)-carnitine + CoA</text>
        <dbReference type="Rhea" id="RHEA:17177"/>
        <dbReference type="ChEBI" id="CHEBI:16347"/>
        <dbReference type="ChEBI" id="CHEBI:18102"/>
        <dbReference type="ChEBI" id="CHEBI:57287"/>
        <dbReference type="ChEBI" id="CHEBI:57386"/>
        <dbReference type="EC" id="2.3.1.137"/>
    </reaction>
    <physiologicalReaction direction="left-to-right" evidence="22">
        <dbReference type="Rhea" id="RHEA:17178"/>
    </physiologicalReaction>
</comment>
<keyword evidence="11" id="KW-0007">Acetylation</keyword>
<keyword evidence="9" id="KW-0256">Endoplasmic reticulum</keyword>
<dbReference type="EMBL" id="BLXT01008064">
    <property type="protein sequence ID" value="GFO45679.1"/>
    <property type="molecule type" value="Genomic_DNA"/>
</dbReference>
<dbReference type="InterPro" id="IPR023213">
    <property type="entry name" value="CAT-like_dom_sf"/>
</dbReference>
<evidence type="ECO:0000256" key="27">
    <source>
        <dbReference type="ARBA" id="ARBA00052310"/>
    </source>
</evidence>
<dbReference type="PANTHER" id="PTHR22589:SF103">
    <property type="entry name" value="CARNITINE O-ACETYL-TRANSFERASE, ISOFORM A-RELATED"/>
    <property type="match status" value="1"/>
</dbReference>
<dbReference type="GO" id="GO:0005783">
    <property type="term" value="C:endoplasmic reticulum"/>
    <property type="evidence" value="ECO:0007669"/>
    <property type="project" value="UniProtKB-SubCell"/>
</dbReference>
<feature type="active site" description="Proton acceptor" evidence="35">
    <location>
        <position position="353"/>
    </location>
</feature>
<evidence type="ECO:0000256" key="31">
    <source>
        <dbReference type="ARBA" id="ARBA00066418"/>
    </source>
</evidence>
<evidence type="ECO:0000256" key="10">
    <source>
        <dbReference type="ARBA" id="ARBA00022832"/>
    </source>
</evidence>
<comment type="catalytic activity">
    <reaction evidence="23">
        <text>2,6-dimethylheptanoyl-CoA + (R)-carnitine = O-2,6-dimethylheptanoyl-(R)-carnitine + CoA</text>
        <dbReference type="Rhea" id="RHEA:45004"/>
        <dbReference type="ChEBI" id="CHEBI:16347"/>
        <dbReference type="ChEBI" id="CHEBI:57287"/>
        <dbReference type="ChEBI" id="CHEBI:84843"/>
        <dbReference type="ChEBI" id="CHEBI:84847"/>
    </reaction>
    <physiologicalReaction direction="left-to-right" evidence="23">
        <dbReference type="Rhea" id="RHEA:45005"/>
    </physiologicalReaction>
</comment>
<evidence type="ECO:0000256" key="6">
    <source>
        <dbReference type="ARBA" id="ARBA00022448"/>
    </source>
</evidence>
<evidence type="ECO:0000256" key="13">
    <source>
        <dbReference type="ARBA" id="ARBA00023128"/>
    </source>
</evidence>
<evidence type="ECO:0000256" key="4">
    <source>
        <dbReference type="ARBA" id="ARBA00005232"/>
    </source>
</evidence>
<dbReference type="GO" id="GO:0005743">
    <property type="term" value="C:mitochondrial inner membrane"/>
    <property type="evidence" value="ECO:0007669"/>
    <property type="project" value="UniProtKB-SubCell"/>
</dbReference>
<evidence type="ECO:0000256" key="32">
    <source>
        <dbReference type="ARBA" id="ARBA00066910"/>
    </source>
</evidence>
<dbReference type="AlphaFoldDB" id="A0AAV4DNE1"/>
<evidence type="ECO:0000256" key="30">
    <source>
        <dbReference type="ARBA" id="ARBA00058613"/>
    </source>
</evidence>
<dbReference type="InterPro" id="IPR042231">
    <property type="entry name" value="Cho/carn_acyl_trans_2"/>
</dbReference>
<reference evidence="39 40" key="1">
    <citation type="journal article" date="2021" name="Elife">
        <title>Chloroplast acquisition without the gene transfer in kleptoplastic sea slugs, Plakobranchus ocellatus.</title>
        <authorList>
            <person name="Maeda T."/>
            <person name="Takahashi S."/>
            <person name="Yoshida T."/>
            <person name="Shimamura S."/>
            <person name="Takaki Y."/>
            <person name="Nagai Y."/>
            <person name="Toyoda A."/>
            <person name="Suzuki Y."/>
            <person name="Arimoto A."/>
            <person name="Ishii H."/>
            <person name="Satoh N."/>
            <person name="Nishiyama T."/>
            <person name="Hasebe M."/>
            <person name="Maruyama T."/>
            <person name="Minagawa J."/>
            <person name="Obokata J."/>
            <person name="Shigenobu S."/>
        </authorList>
    </citation>
    <scope>NUCLEOTIDE SEQUENCE [LARGE SCALE GENOMIC DNA]</scope>
</reference>